<comment type="caution">
    <text evidence="2">The sequence shown here is derived from an EMBL/GenBank/DDBJ whole genome shotgun (WGS) entry which is preliminary data.</text>
</comment>
<evidence type="ECO:0000313" key="3">
    <source>
        <dbReference type="Proteomes" id="UP000828390"/>
    </source>
</evidence>
<feature type="compositionally biased region" description="Low complexity" evidence="1">
    <location>
        <begin position="72"/>
        <end position="91"/>
    </location>
</feature>
<dbReference type="EMBL" id="JAIWYP010000005">
    <property type="protein sequence ID" value="KAH3823418.1"/>
    <property type="molecule type" value="Genomic_DNA"/>
</dbReference>
<reference evidence="2" key="1">
    <citation type="journal article" date="2019" name="bioRxiv">
        <title>The Genome of the Zebra Mussel, Dreissena polymorpha: A Resource for Invasive Species Research.</title>
        <authorList>
            <person name="McCartney M.A."/>
            <person name="Auch B."/>
            <person name="Kono T."/>
            <person name="Mallez S."/>
            <person name="Zhang Y."/>
            <person name="Obille A."/>
            <person name="Becker A."/>
            <person name="Abrahante J.E."/>
            <person name="Garbe J."/>
            <person name="Badalamenti J.P."/>
            <person name="Herman A."/>
            <person name="Mangelson H."/>
            <person name="Liachko I."/>
            <person name="Sullivan S."/>
            <person name="Sone E.D."/>
            <person name="Koren S."/>
            <person name="Silverstein K.A.T."/>
            <person name="Beckman K.B."/>
            <person name="Gohl D.M."/>
        </authorList>
    </citation>
    <scope>NUCLEOTIDE SEQUENCE</scope>
    <source>
        <strain evidence="2">Duluth1</strain>
        <tissue evidence="2">Whole animal</tissue>
    </source>
</reference>
<organism evidence="2 3">
    <name type="scientific">Dreissena polymorpha</name>
    <name type="common">Zebra mussel</name>
    <name type="synonym">Mytilus polymorpha</name>
    <dbReference type="NCBI Taxonomy" id="45954"/>
    <lineage>
        <taxon>Eukaryota</taxon>
        <taxon>Metazoa</taxon>
        <taxon>Spiralia</taxon>
        <taxon>Lophotrochozoa</taxon>
        <taxon>Mollusca</taxon>
        <taxon>Bivalvia</taxon>
        <taxon>Autobranchia</taxon>
        <taxon>Heteroconchia</taxon>
        <taxon>Euheterodonta</taxon>
        <taxon>Imparidentia</taxon>
        <taxon>Neoheterodontei</taxon>
        <taxon>Myida</taxon>
        <taxon>Dreissenoidea</taxon>
        <taxon>Dreissenidae</taxon>
        <taxon>Dreissena</taxon>
    </lineage>
</organism>
<reference evidence="2" key="2">
    <citation type="submission" date="2020-11" db="EMBL/GenBank/DDBJ databases">
        <authorList>
            <person name="McCartney M.A."/>
            <person name="Auch B."/>
            <person name="Kono T."/>
            <person name="Mallez S."/>
            <person name="Becker A."/>
            <person name="Gohl D.M."/>
            <person name="Silverstein K.A.T."/>
            <person name="Koren S."/>
            <person name="Bechman K.B."/>
            <person name="Herman A."/>
            <person name="Abrahante J.E."/>
            <person name="Garbe J."/>
        </authorList>
    </citation>
    <scope>NUCLEOTIDE SEQUENCE</scope>
    <source>
        <strain evidence="2">Duluth1</strain>
        <tissue evidence="2">Whole animal</tissue>
    </source>
</reference>
<evidence type="ECO:0000256" key="1">
    <source>
        <dbReference type="SAM" id="MobiDB-lite"/>
    </source>
</evidence>
<gene>
    <name evidence="2" type="ORF">DPMN_125217</name>
</gene>
<keyword evidence="3" id="KW-1185">Reference proteome</keyword>
<protein>
    <submittedName>
        <fullName evidence="2">Uncharacterized protein</fullName>
    </submittedName>
</protein>
<evidence type="ECO:0000313" key="2">
    <source>
        <dbReference type="EMBL" id="KAH3823418.1"/>
    </source>
</evidence>
<proteinExistence type="predicted"/>
<feature type="compositionally biased region" description="Polar residues" evidence="1">
    <location>
        <begin position="48"/>
        <end position="63"/>
    </location>
</feature>
<name>A0A9D4GUW9_DREPO</name>
<dbReference type="Proteomes" id="UP000828390">
    <property type="component" value="Unassembled WGS sequence"/>
</dbReference>
<dbReference type="AlphaFoldDB" id="A0A9D4GUW9"/>
<feature type="region of interest" description="Disordered" evidence="1">
    <location>
        <begin position="48"/>
        <end position="126"/>
    </location>
</feature>
<sequence>MPYVILAQPDQDLPVYEVQKEDGQGRKRILHRNHLLPFISLPIEDIGSATSSEANSDTESAEQVTDCDDSEAVSVSDHANSDSSSSSGSSAPRYRPPHRRKPGETGLLPRRTSRQRKPSRVISCGDFVVGQQRGSVTAIGARH</sequence>
<accession>A0A9D4GUW9</accession>